<dbReference type="Pfam" id="PF07993">
    <property type="entry name" value="NAD_binding_4"/>
    <property type="match status" value="1"/>
</dbReference>
<dbReference type="Proteomes" id="UP000515151">
    <property type="component" value="Chromosome 2"/>
</dbReference>
<dbReference type="EC" id="1.2.1.84" evidence="4"/>
<dbReference type="InterPro" id="IPR026055">
    <property type="entry name" value="FAR"/>
</dbReference>
<dbReference type="GO" id="GO:0080019">
    <property type="term" value="F:alcohol-forming very long-chain fatty acyl-CoA reductase activity"/>
    <property type="evidence" value="ECO:0007669"/>
    <property type="project" value="InterPro"/>
</dbReference>
<keyword evidence="3 4" id="KW-0443">Lipid metabolism</keyword>
<dbReference type="GO" id="GO:0035336">
    <property type="term" value="P:long-chain fatty-acyl-CoA metabolic process"/>
    <property type="evidence" value="ECO:0007669"/>
    <property type="project" value="TreeGrafter"/>
</dbReference>
<feature type="domain" description="Fatty acyl-CoA reductase C-terminal" evidence="5">
    <location>
        <begin position="528"/>
        <end position="596"/>
    </location>
</feature>
<reference evidence="7" key="1">
    <citation type="journal article" date="2020" name="Plant Biotechnol. J.">
        <title>The pomegranate (Punica granatum L.) draft genome dissects genetic divergence between soft- and hard-seeded cultivars.</title>
        <authorList>
            <person name="Luo X."/>
            <person name="Li H."/>
            <person name="Wu Z."/>
            <person name="Yao W."/>
            <person name="Zhao P."/>
            <person name="Cao D."/>
            <person name="Yu H."/>
            <person name="Li K."/>
            <person name="Poudel K."/>
            <person name="Zhao D."/>
            <person name="Zhang F."/>
            <person name="Xia X."/>
            <person name="Chen L."/>
            <person name="Wang Q."/>
            <person name="Jing D."/>
            <person name="Cao S."/>
        </authorList>
    </citation>
    <scope>NUCLEOTIDE SEQUENCE [LARGE SCALE GENOMIC DNA]</scope>
    <source>
        <strain evidence="7">cv. Tunisia</strain>
    </source>
</reference>
<dbReference type="GO" id="GO:0010345">
    <property type="term" value="P:suberin biosynthetic process"/>
    <property type="evidence" value="ECO:0007669"/>
    <property type="project" value="TreeGrafter"/>
</dbReference>
<evidence type="ECO:0000256" key="4">
    <source>
        <dbReference type="RuleBase" id="RU363097"/>
    </source>
</evidence>
<evidence type="ECO:0000313" key="8">
    <source>
        <dbReference type="RefSeq" id="XP_031379318.1"/>
    </source>
</evidence>
<dbReference type="InterPro" id="IPR013120">
    <property type="entry name" value="FAR_NAD-bd"/>
</dbReference>
<name>A0A6P8CEN4_PUNGR</name>
<keyword evidence="2 4" id="KW-0444">Lipid biosynthesis</keyword>
<keyword evidence="4" id="KW-0560">Oxidoreductase</keyword>
<dbReference type="GO" id="GO:0102965">
    <property type="term" value="F:alcohol-forming long-chain fatty acyl-CoA reductase activity"/>
    <property type="evidence" value="ECO:0007669"/>
    <property type="project" value="UniProtKB-EC"/>
</dbReference>
<dbReference type="GeneID" id="116194610"/>
<comment type="function">
    <text evidence="4">Catalyzes the reduction of fatty acyl-CoA to fatty alcohols.</text>
</comment>
<evidence type="ECO:0000256" key="3">
    <source>
        <dbReference type="ARBA" id="ARBA00023098"/>
    </source>
</evidence>
<keyword evidence="7" id="KW-1185">Reference proteome</keyword>
<dbReference type="Gene3D" id="3.40.50.720">
    <property type="entry name" value="NAD(P)-binding Rossmann-like Domain"/>
    <property type="match status" value="1"/>
</dbReference>
<gene>
    <name evidence="8" type="primary">LOC116194610</name>
</gene>
<dbReference type="RefSeq" id="XP_031379318.1">
    <property type="nucleotide sequence ID" value="XM_031523458.1"/>
</dbReference>
<dbReference type="AlphaFoldDB" id="A0A6P8CEN4"/>
<dbReference type="Pfam" id="PF03015">
    <property type="entry name" value="Sterile"/>
    <property type="match status" value="1"/>
</dbReference>
<organism evidence="7 8">
    <name type="scientific">Punica granatum</name>
    <name type="common">Pomegranate</name>
    <dbReference type="NCBI Taxonomy" id="22663"/>
    <lineage>
        <taxon>Eukaryota</taxon>
        <taxon>Viridiplantae</taxon>
        <taxon>Streptophyta</taxon>
        <taxon>Embryophyta</taxon>
        <taxon>Tracheophyta</taxon>
        <taxon>Spermatophyta</taxon>
        <taxon>Magnoliopsida</taxon>
        <taxon>eudicotyledons</taxon>
        <taxon>Gunneridae</taxon>
        <taxon>Pentapetalae</taxon>
        <taxon>rosids</taxon>
        <taxon>malvids</taxon>
        <taxon>Myrtales</taxon>
        <taxon>Lythraceae</taxon>
        <taxon>Punica</taxon>
    </lineage>
</organism>
<dbReference type="PANTHER" id="PTHR11011:SF45">
    <property type="entry name" value="FATTY ACYL-COA REDUCTASE CG8306-RELATED"/>
    <property type="match status" value="1"/>
</dbReference>
<reference evidence="8" key="2">
    <citation type="submission" date="2025-08" db="UniProtKB">
        <authorList>
            <consortium name="RefSeq"/>
        </authorList>
    </citation>
    <scope>IDENTIFICATION</scope>
    <source>
        <tissue evidence="8">Leaf</tissue>
    </source>
</reference>
<accession>A0A6P8CEN4</accession>
<dbReference type="InterPro" id="IPR033640">
    <property type="entry name" value="FAR_C"/>
</dbReference>
<dbReference type="InterPro" id="IPR036291">
    <property type="entry name" value="NAD(P)-bd_dom_sf"/>
</dbReference>
<comment type="similarity">
    <text evidence="1 4">Belongs to the fatty acyl-CoA reductase family.</text>
</comment>
<proteinExistence type="inferred from homology"/>
<evidence type="ECO:0000259" key="5">
    <source>
        <dbReference type="Pfam" id="PF03015"/>
    </source>
</evidence>
<evidence type="ECO:0000313" key="7">
    <source>
        <dbReference type="Proteomes" id="UP000515151"/>
    </source>
</evidence>
<dbReference type="SUPFAM" id="SSF51735">
    <property type="entry name" value="NAD(P)-binding Rossmann-fold domains"/>
    <property type="match status" value="1"/>
</dbReference>
<feature type="domain" description="Thioester reductase (TE)" evidence="6">
    <location>
        <begin position="115"/>
        <end position="424"/>
    </location>
</feature>
<keyword evidence="4" id="KW-0521">NADP</keyword>
<evidence type="ECO:0000256" key="2">
    <source>
        <dbReference type="ARBA" id="ARBA00022516"/>
    </source>
</evidence>
<sequence length="603" mass="67200">MSSLFHSFAPFFVPSKVSLKTSSLPQHCSASSKIRGAINDDVPSASSANHTRAPLPNLRDMALSSSLADDQSGRRSDPSASATATAMAVMAPDTAKESTKGIGILNFLEGKSYFVTGATGLLAKAFVEKILRVAPNTRKIFLLVKAKDEEEALGRVKTEIIECGIFKRLKELHGEHYADFMMSKLVPVVGNMCEPDLGMPNVELATQIVEEVEVIVNSAASTTFDERYDVALNLNTRGPFRLLSFAMKCKKLRLFLHVSTAYVNGERQGVVREKPFYMGQSIAEEMANDPRANQSFALPKLDVHAEIKLASEIVQSLTKEDVVQKLKELGLVRAKMFGWQDTYVFTKAMGEMMLSSYKGHIPVTIIRPSIIESTYAEPFPGWIQGNRMVDPLLLSYGKGLLPGYLADPKALVDIVPVDMVVNTMVSAMAKHGIPSDPELSVYQVSSSVINPLKVHEMFGFSCDHFMSAPLKDSRGEEIAIERMKFFSSLNEFSAYIQDEVAERFGLRDSEVTSNPRRFEKLQMICKRTVESLIYKAKIYEPYAFYRGWFHNGNTQKLMVEMSADELKTFPLDLRSISWKNYFVNIHIPGLKMYVLKGGRSVPE</sequence>
<comment type="catalytic activity">
    <reaction evidence="4">
        <text>a long-chain fatty acyl-CoA + 2 NADPH + 2 H(+) = a long-chain primary fatty alcohol + 2 NADP(+) + CoA</text>
        <dbReference type="Rhea" id="RHEA:52716"/>
        <dbReference type="ChEBI" id="CHEBI:15378"/>
        <dbReference type="ChEBI" id="CHEBI:57287"/>
        <dbReference type="ChEBI" id="CHEBI:57783"/>
        <dbReference type="ChEBI" id="CHEBI:58349"/>
        <dbReference type="ChEBI" id="CHEBI:77396"/>
        <dbReference type="ChEBI" id="CHEBI:83139"/>
        <dbReference type="EC" id="1.2.1.84"/>
    </reaction>
</comment>
<dbReference type="CDD" id="cd09071">
    <property type="entry name" value="FAR_C"/>
    <property type="match status" value="1"/>
</dbReference>
<evidence type="ECO:0000256" key="1">
    <source>
        <dbReference type="ARBA" id="ARBA00005928"/>
    </source>
</evidence>
<evidence type="ECO:0000259" key="6">
    <source>
        <dbReference type="Pfam" id="PF07993"/>
    </source>
</evidence>
<dbReference type="CDD" id="cd05236">
    <property type="entry name" value="FAR-N_SDR_e"/>
    <property type="match status" value="1"/>
</dbReference>
<dbReference type="PANTHER" id="PTHR11011">
    <property type="entry name" value="MALE STERILITY PROTEIN 2-RELATED"/>
    <property type="match status" value="1"/>
</dbReference>
<dbReference type="OrthoDB" id="429813at2759"/>
<protein>
    <recommendedName>
        <fullName evidence="4">Fatty acyl-CoA reductase</fullName>
        <ecNumber evidence="4">1.2.1.84</ecNumber>
    </recommendedName>
</protein>